<evidence type="ECO:0000256" key="7">
    <source>
        <dbReference type="SAM" id="MobiDB-lite"/>
    </source>
</evidence>
<dbReference type="SMART" id="SM00382">
    <property type="entry name" value="AAA"/>
    <property type="match status" value="1"/>
</dbReference>
<dbReference type="PROSITE" id="PS00674">
    <property type="entry name" value="AAA"/>
    <property type="match status" value="1"/>
</dbReference>
<dbReference type="GO" id="GO:0140570">
    <property type="term" value="P:extraction of mislocalized protein from mitochondrial outer membrane"/>
    <property type="evidence" value="ECO:0007669"/>
    <property type="project" value="EnsemblFungi"/>
</dbReference>
<dbReference type="GO" id="GO:0140567">
    <property type="term" value="F:membrane protein dislocase activity"/>
    <property type="evidence" value="ECO:0007669"/>
    <property type="project" value="EnsemblFungi"/>
</dbReference>
<evidence type="ECO:0000256" key="1">
    <source>
        <dbReference type="ARBA" id="ARBA00004572"/>
    </source>
</evidence>
<dbReference type="InterPro" id="IPR003959">
    <property type="entry name" value="ATPase_AAA_core"/>
</dbReference>
<dbReference type="GO" id="GO:0005524">
    <property type="term" value="F:ATP binding"/>
    <property type="evidence" value="ECO:0007669"/>
    <property type="project" value="UniProtKB-KW"/>
</dbReference>
<evidence type="ECO:0000256" key="6">
    <source>
        <dbReference type="RuleBase" id="RU003651"/>
    </source>
</evidence>
<accession>A0A1E4TH82</accession>
<dbReference type="Pfam" id="PF17862">
    <property type="entry name" value="AAA_lid_3"/>
    <property type="match status" value="1"/>
</dbReference>
<evidence type="ECO:0000313" key="9">
    <source>
        <dbReference type="EMBL" id="ODV91038.1"/>
    </source>
</evidence>
<keyword evidence="3" id="KW-0472">Membrane</keyword>
<dbReference type="InterPro" id="IPR003593">
    <property type="entry name" value="AAA+_ATPase"/>
</dbReference>
<dbReference type="InterPro" id="IPR051701">
    <property type="entry name" value="Mito_OM_Translocase_MSP1"/>
</dbReference>
<protein>
    <recommendedName>
        <fullName evidence="8">AAA+ ATPase domain-containing protein</fullName>
    </recommendedName>
</protein>
<dbReference type="Pfam" id="PF00004">
    <property type="entry name" value="AAA"/>
    <property type="match status" value="1"/>
</dbReference>
<dbReference type="Gene3D" id="3.40.50.300">
    <property type="entry name" value="P-loop containing nucleotide triphosphate hydrolases"/>
    <property type="match status" value="1"/>
</dbReference>
<keyword evidence="10" id="KW-1185">Reference proteome</keyword>
<dbReference type="FunFam" id="3.40.50.300:FF:000538">
    <property type="entry name" value="ATPase family AAA domain-containing protein 1"/>
    <property type="match status" value="1"/>
</dbReference>
<dbReference type="InterPro" id="IPR003960">
    <property type="entry name" value="ATPase_AAA_CS"/>
</dbReference>
<dbReference type="PANTHER" id="PTHR45644">
    <property type="entry name" value="AAA ATPASE, PUTATIVE (AFU_ORTHOLOGUE AFUA_2G12920)-RELATED-RELATED"/>
    <property type="match status" value="1"/>
</dbReference>
<dbReference type="Proteomes" id="UP000095023">
    <property type="component" value="Unassembled WGS sequence"/>
</dbReference>
<dbReference type="GO" id="GO:0016887">
    <property type="term" value="F:ATP hydrolysis activity"/>
    <property type="evidence" value="ECO:0007669"/>
    <property type="project" value="InterPro"/>
</dbReference>
<organism evidence="9 10">
    <name type="scientific">Tortispora caseinolytica NRRL Y-17796</name>
    <dbReference type="NCBI Taxonomy" id="767744"/>
    <lineage>
        <taxon>Eukaryota</taxon>
        <taxon>Fungi</taxon>
        <taxon>Dikarya</taxon>
        <taxon>Ascomycota</taxon>
        <taxon>Saccharomycotina</taxon>
        <taxon>Trigonopsidomycetes</taxon>
        <taxon>Trigonopsidales</taxon>
        <taxon>Trigonopsidaceae</taxon>
        <taxon>Tortispora</taxon>
    </lineage>
</organism>
<reference evidence="10" key="1">
    <citation type="submission" date="2016-02" db="EMBL/GenBank/DDBJ databases">
        <title>Comparative genomics of biotechnologically important yeasts.</title>
        <authorList>
            <consortium name="DOE Joint Genome Institute"/>
            <person name="Riley R."/>
            <person name="Haridas S."/>
            <person name="Wolfe K.H."/>
            <person name="Lopes M.R."/>
            <person name="Hittinger C.T."/>
            <person name="Goker M."/>
            <person name="Salamov A."/>
            <person name="Wisecaver J."/>
            <person name="Long T.M."/>
            <person name="Aerts A.L."/>
            <person name="Barry K."/>
            <person name="Choi C."/>
            <person name="Clum A."/>
            <person name="Coughlan A.Y."/>
            <person name="Deshpande S."/>
            <person name="Douglass A.P."/>
            <person name="Hanson S.J."/>
            <person name="Klenk H.-P."/>
            <person name="Labutti K."/>
            <person name="Lapidus A."/>
            <person name="Lindquist E."/>
            <person name="Lipzen A."/>
            <person name="Meier-Kolthoff J.P."/>
            <person name="Ohm R.A."/>
            <person name="Otillar R.P."/>
            <person name="Pangilinan J."/>
            <person name="Peng Y."/>
            <person name="Rokas A."/>
            <person name="Rosa C.A."/>
            <person name="Scheuner C."/>
            <person name="Sibirny A.A."/>
            <person name="Slot J.C."/>
            <person name="Stielow J.B."/>
            <person name="Sun H."/>
            <person name="Kurtzman C.P."/>
            <person name="Blackwell M."/>
            <person name="Jeffries T.W."/>
            <person name="Grigoriev I.V."/>
        </authorList>
    </citation>
    <scope>NUCLEOTIDE SEQUENCE [LARGE SCALE GENOMIC DNA]</scope>
    <source>
        <strain evidence="10">NRRL Y-17796</strain>
    </source>
</reference>
<evidence type="ECO:0000256" key="5">
    <source>
        <dbReference type="ARBA" id="ARBA00023128"/>
    </source>
</evidence>
<name>A0A1E4TH82_9ASCO</name>
<comment type="similarity">
    <text evidence="6">Belongs to the AAA ATPase family.</text>
</comment>
<dbReference type="OrthoDB" id="10254455at2759"/>
<proteinExistence type="inferred from homology"/>
<feature type="domain" description="AAA+ ATPase" evidence="8">
    <location>
        <begin position="124"/>
        <end position="258"/>
    </location>
</feature>
<keyword evidence="4 6" id="KW-0067">ATP-binding</keyword>
<keyword evidence="2 6" id="KW-0547">Nucleotide-binding</keyword>
<dbReference type="InterPro" id="IPR027417">
    <property type="entry name" value="P-loop_NTPase"/>
</dbReference>
<evidence type="ECO:0000259" key="8">
    <source>
        <dbReference type="SMART" id="SM00382"/>
    </source>
</evidence>
<comment type="subcellular location">
    <subcellularLocation>
        <location evidence="1">Mitochondrion outer membrane</location>
        <topology evidence="1">Single-pass membrane protein</topology>
    </subcellularLocation>
</comment>
<dbReference type="GO" id="GO:0045047">
    <property type="term" value="P:protein targeting to ER"/>
    <property type="evidence" value="ECO:0007669"/>
    <property type="project" value="EnsemblFungi"/>
</dbReference>
<evidence type="ECO:0000256" key="3">
    <source>
        <dbReference type="ARBA" id="ARBA00022787"/>
    </source>
</evidence>
<dbReference type="PANTHER" id="PTHR45644:SF3">
    <property type="entry name" value="FI08533P-RELATED"/>
    <property type="match status" value="1"/>
</dbReference>
<dbReference type="AlphaFoldDB" id="A0A1E4TH82"/>
<keyword evidence="3" id="KW-1000">Mitochondrion outer membrane</keyword>
<dbReference type="GO" id="GO:0034214">
    <property type="term" value="P:protein hexamerization"/>
    <property type="evidence" value="ECO:0007669"/>
    <property type="project" value="EnsemblFungi"/>
</dbReference>
<sequence length="368" mass="40382">MSKWKIDPKLISDIIICVGVGSSIYYSLSYLLSQIPSGGEVSAETKRKANSVLGKIQASRPDLDLVLDEYERQILAQITTADEISVGFSDIGGLDNIISDIQESILLPLARPDIFAGFSSLLQAPQGVLLYGPPGCGKTMLAKALAKESGATFFNIKISAILDKWYGQSNKLVAAIFSLARKLEPSIIFIDEIDSFLRERQSTDHEVTALLKSEFMTLWDGLDSSGRILVLGATNRPNDIDSAFLRRMPKRFPVSLPNASQRRHILQLTLHDTELAADFDIDTLVQQTDNFSPSEMKEACRDAVIHAMRQSLRSSSYKSLTTPVDSETPSSAESISIRPLQNSDFFANGSASSKPPATYMSQLQPDVE</sequence>
<dbReference type="InterPro" id="IPR041569">
    <property type="entry name" value="AAA_lid_3"/>
</dbReference>
<evidence type="ECO:0000256" key="4">
    <source>
        <dbReference type="ARBA" id="ARBA00022840"/>
    </source>
</evidence>
<dbReference type="Gene3D" id="1.10.8.60">
    <property type="match status" value="1"/>
</dbReference>
<dbReference type="SUPFAM" id="SSF52540">
    <property type="entry name" value="P-loop containing nucleoside triphosphate hydrolases"/>
    <property type="match status" value="1"/>
</dbReference>
<feature type="region of interest" description="Disordered" evidence="7">
    <location>
        <begin position="316"/>
        <end position="368"/>
    </location>
</feature>
<evidence type="ECO:0000256" key="2">
    <source>
        <dbReference type="ARBA" id="ARBA00022741"/>
    </source>
</evidence>
<dbReference type="GO" id="GO:0005778">
    <property type="term" value="C:peroxisomal membrane"/>
    <property type="evidence" value="ECO:0007669"/>
    <property type="project" value="EnsemblFungi"/>
</dbReference>
<dbReference type="GO" id="GO:0006626">
    <property type="term" value="P:protein targeting to mitochondrion"/>
    <property type="evidence" value="ECO:0007669"/>
    <property type="project" value="EnsemblFungi"/>
</dbReference>
<dbReference type="EMBL" id="KV453842">
    <property type="protein sequence ID" value="ODV91038.1"/>
    <property type="molecule type" value="Genomic_DNA"/>
</dbReference>
<keyword evidence="5" id="KW-0496">Mitochondrion</keyword>
<dbReference type="GO" id="GO:0005741">
    <property type="term" value="C:mitochondrial outer membrane"/>
    <property type="evidence" value="ECO:0007669"/>
    <property type="project" value="UniProtKB-SubCell"/>
</dbReference>
<evidence type="ECO:0000313" key="10">
    <source>
        <dbReference type="Proteomes" id="UP000095023"/>
    </source>
</evidence>
<gene>
    <name evidence="9" type="ORF">CANCADRAFT_26108</name>
</gene>